<protein>
    <submittedName>
        <fullName evidence="2">Uncharacterized protein</fullName>
    </submittedName>
</protein>
<dbReference type="PATRIC" id="fig|452652.3.peg.828"/>
<dbReference type="RefSeq" id="WP_014133997.1">
    <property type="nucleotide sequence ID" value="NC_016109.1"/>
</dbReference>
<reference evidence="2 3" key="1">
    <citation type="journal article" date="2010" name="DNA Res.">
        <title>Genome sequence of Kitasatospora setae NBRC 14216T: an evolutionary snapshot of the family Streptomycetaceae.</title>
        <authorList>
            <person name="Ichikawa N."/>
            <person name="Oguchi A."/>
            <person name="Ikeda H."/>
            <person name="Ishikawa J."/>
            <person name="Kitani S."/>
            <person name="Watanabe Y."/>
            <person name="Nakamura S."/>
            <person name="Katano Y."/>
            <person name="Kishi E."/>
            <person name="Sasagawa M."/>
            <person name="Ankai A."/>
            <person name="Fukui S."/>
            <person name="Hashimoto Y."/>
            <person name="Kamata S."/>
            <person name="Otoguro M."/>
            <person name="Tanikawa S."/>
            <person name="Nihira T."/>
            <person name="Horinouchi S."/>
            <person name="Ohnishi Y."/>
            <person name="Hayakawa M."/>
            <person name="Kuzuyama T."/>
            <person name="Arisawa A."/>
            <person name="Nomoto F."/>
            <person name="Miura H."/>
            <person name="Takahashi Y."/>
            <person name="Fujita N."/>
        </authorList>
    </citation>
    <scope>NUCLEOTIDE SEQUENCE [LARGE SCALE GENOMIC DNA]</scope>
    <source>
        <strain evidence="3">ATCC 33774 / DSM 43861 / JCM 3304 / KCC A-0304 / NBRC 14216 / KM-6054</strain>
    </source>
</reference>
<organism evidence="2 3">
    <name type="scientific">Kitasatospora setae (strain ATCC 33774 / DSM 43861 / JCM 3304 / KCC A-0304 / NBRC 14216 / KM-6054)</name>
    <name type="common">Streptomyces setae</name>
    <dbReference type="NCBI Taxonomy" id="452652"/>
    <lineage>
        <taxon>Bacteria</taxon>
        <taxon>Bacillati</taxon>
        <taxon>Actinomycetota</taxon>
        <taxon>Actinomycetes</taxon>
        <taxon>Kitasatosporales</taxon>
        <taxon>Streptomycetaceae</taxon>
        <taxon>Kitasatospora</taxon>
    </lineage>
</organism>
<dbReference type="AlphaFoldDB" id="E4N647"/>
<name>E4N647_KITSK</name>
<dbReference type="HOGENOM" id="CLU_2167573_0_0_11"/>
<feature type="region of interest" description="Disordered" evidence="1">
    <location>
        <begin position="1"/>
        <end position="20"/>
    </location>
</feature>
<gene>
    <name evidence="2" type="ordered locus">KSE_08390</name>
</gene>
<accession>E4N647</accession>
<sequence length="110" mass="10909">MSTIIEPVAEPEPAGPLLSVDPNELRASAAAARTLAEEFGPPSAAAPAAALGAAGELAGWPLGPALAALAHGWEPVLRALAAEPAASADALEASACGHERNDGRLAGSWR</sequence>
<dbReference type="KEGG" id="ksk:KSE_08390"/>
<dbReference type="STRING" id="452652.KSE_08390"/>
<evidence type="ECO:0000313" key="3">
    <source>
        <dbReference type="Proteomes" id="UP000007076"/>
    </source>
</evidence>
<evidence type="ECO:0000256" key="1">
    <source>
        <dbReference type="SAM" id="MobiDB-lite"/>
    </source>
</evidence>
<proteinExistence type="predicted"/>
<keyword evidence="3" id="KW-1185">Reference proteome</keyword>
<feature type="region of interest" description="Disordered" evidence="1">
    <location>
        <begin position="88"/>
        <end position="110"/>
    </location>
</feature>
<dbReference type="EMBL" id="AP010968">
    <property type="protein sequence ID" value="BAJ26678.1"/>
    <property type="molecule type" value="Genomic_DNA"/>
</dbReference>
<dbReference type="Proteomes" id="UP000007076">
    <property type="component" value="Chromosome"/>
</dbReference>
<evidence type="ECO:0000313" key="2">
    <source>
        <dbReference type="EMBL" id="BAJ26678.1"/>
    </source>
</evidence>